<dbReference type="Gene3D" id="6.10.250.780">
    <property type="match status" value="1"/>
</dbReference>
<keyword evidence="7" id="KW-0472">Membrane</keyword>
<evidence type="ECO:0000256" key="2">
    <source>
        <dbReference type="ARBA" id="ARBA00012202"/>
    </source>
</evidence>
<evidence type="ECO:0000313" key="12">
    <source>
        <dbReference type="Ensembl" id="ENSFCTP00005040653.1"/>
    </source>
</evidence>
<dbReference type="SUPFAM" id="SSF55073">
    <property type="entry name" value="Nucleotide cyclase"/>
    <property type="match status" value="1"/>
</dbReference>
<feature type="domain" description="Guanylate cyclase" evidence="11">
    <location>
        <begin position="116"/>
        <end position="162"/>
    </location>
</feature>
<dbReference type="Pfam" id="PF07701">
    <property type="entry name" value="HNOBA"/>
    <property type="match status" value="1"/>
</dbReference>
<reference evidence="12" key="2">
    <citation type="submission" date="2025-08" db="UniProtKB">
        <authorList>
            <consortium name="Ensembl"/>
        </authorList>
    </citation>
    <scope>IDENTIFICATION</scope>
    <source>
        <strain evidence="12">breed Abyssinian</strain>
    </source>
</reference>
<evidence type="ECO:0000256" key="10">
    <source>
        <dbReference type="SAM" id="Coils"/>
    </source>
</evidence>
<dbReference type="PROSITE" id="PS50125">
    <property type="entry name" value="GUANYLATE_CYCLASE_2"/>
    <property type="match status" value="1"/>
</dbReference>
<dbReference type="InterPro" id="IPR050401">
    <property type="entry name" value="Cyclic_nucleotide_synthase"/>
</dbReference>
<keyword evidence="13" id="KW-1185">Reference proteome</keyword>
<dbReference type="GeneTree" id="ENSGT00940000162702"/>
<keyword evidence="9" id="KW-0141">cGMP biosynthesis</keyword>
<keyword evidence="6" id="KW-1133">Transmembrane helix</keyword>
<name>A0ABI7Z0H6_FELCA</name>
<comment type="subcellular location">
    <subcellularLocation>
        <location evidence="1">Membrane</location>
        <topology evidence="1">Single-pass type I membrane protein</topology>
    </subcellularLocation>
</comment>
<dbReference type="Gene3D" id="3.30.70.1230">
    <property type="entry name" value="Nucleotide cyclase"/>
    <property type="match status" value="1"/>
</dbReference>
<keyword evidence="4" id="KW-0732">Signal</keyword>
<reference evidence="12" key="3">
    <citation type="submission" date="2025-09" db="UniProtKB">
        <authorList>
            <consortium name="Ensembl"/>
        </authorList>
    </citation>
    <scope>IDENTIFICATION</scope>
    <source>
        <strain evidence="12">breed Abyssinian</strain>
    </source>
</reference>
<dbReference type="InterPro" id="IPR029787">
    <property type="entry name" value="Nucleotide_cyclase"/>
</dbReference>
<dbReference type="PANTHER" id="PTHR11920:SF477">
    <property type="entry name" value="GUANYLATE CYCLASE D"/>
    <property type="match status" value="1"/>
</dbReference>
<evidence type="ECO:0000256" key="7">
    <source>
        <dbReference type="ARBA" id="ARBA00023136"/>
    </source>
</evidence>
<evidence type="ECO:0000256" key="9">
    <source>
        <dbReference type="ARBA" id="ARBA00023293"/>
    </source>
</evidence>
<evidence type="ECO:0000256" key="1">
    <source>
        <dbReference type="ARBA" id="ARBA00004479"/>
    </source>
</evidence>
<dbReference type="Ensembl" id="ENSFCTT00005055195.1">
    <property type="protein sequence ID" value="ENSFCTP00005040653.1"/>
    <property type="gene ID" value="ENSFCTG00005019179.1"/>
</dbReference>
<evidence type="ECO:0000256" key="5">
    <source>
        <dbReference type="ARBA" id="ARBA00022741"/>
    </source>
</evidence>
<evidence type="ECO:0000256" key="6">
    <source>
        <dbReference type="ARBA" id="ARBA00022989"/>
    </source>
</evidence>
<dbReference type="Proteomes" id="UP000823872">
    <property type="component" value="Chromosome D1"/>
</dbReference>
<keyword evidence="5" id="KW-0547">Nucleotide-binding</keyword>
<dbReference type="EC" id="4.6.1.2" evidence="2"/>
<protein>
    <recommendedName>
        <fullName evidence="2">guanylate cyclase</fullName>
        <ecNumber evidence="2">4.6.1.2</ecNumber>
    </recommendedName>
</protein>
<sequence length="183" mass="20695">MGGIKQVHVRGCSHPPPYRCWVEASVLTFVDELGLLFHFQFKSLNQGKKTSVADSMLWMLEKYSQNLEDLIQERTEELELERQKTERLLSQMLPPSVAGALKMGATVEPEYFDQVTIYFSDIVGFTIISALSEPIEVVGLLNDLYTLFDAVLGSHDVYKVRTPEGWHSSSPSCTAVFVSYIHF</sequence>
<evidence type="ECO:0000256" key="3">
    <source>
        <dbReference type="ARBA" id="ARBA00022692"/>
    </source>
</evidence>
<keyword evidence="10" id="KW-0175">Coiled coil</keyword>
<evidence type="ECO:0000256" key="8">
    <source>
        <dbReference type="ARBA" id="ARBA00023239"/>
    </source>
</evidence>
<reference evidence="12 13" key="1">
    <citation type="submission" date="2021-02" db="EMBL/GenBank/DDBJ databases">
        <title>Safari Cat Assemblies.</title>
        <authorList>
            <person name="Bredemeyer K.R."/>
            <person name="Murphy W.J."/>
        </authorList>
    </citation>
    <scope>NUCLEOTIDE SEQUENCE [LARGE SCALE GENOMIC DNA]</scope>
</reference>
<proteinExistence type="predicted"/>
<keyword evidence="3" id="KW-0812">Transmembrane</keyword>
<evidence type="ECO:0000256" key="4">
    <source>
        <dbReference type="ARBA" id="ARBA00022729"/>
    </source>
</evidence>
<evidence type="ECO:0000313" key="13">
    <source>
        <dbReference type="Proteomes" id="UP000823872"/>
    </source>
</evidence>
<feature type="coiled-coil region" evidence="10">
    <location>
        <begin position="60"/>
        <end position="88"/>
    </location>
</feature>
<organism evidence="12 13">
    <name type="scientific">Felis catus</name>
    <name type="common">Cat</name>
    <name type="synonym">Felis silvestris catus</name>
    <dbReference type="NCBI Taxonomy" id="9685"/>
    <lineage>
        <taxon>Eukaryota</taxon>
        <taxon>Metazoa</taxon>
        <taxon>Chordata</taxon>
        <taxon>Craniata</taxon>
        <taxon>Vertebrata</taxon>
        <taxon>Euteleostomi</taxon>
        <taxon>Mammalia</taxon>
        <taxon>Eutheria</taxon>
        <taxon>Laurasiatheria</taxon>
        <taxon>Carnivora</taxon>
        <taxon>Feliformia</taxon>
        <taxon>Felidae</taxon>
        <taxon>Felinae</taxon>
        <taxon>Felis</taxon>
    </lineage>
</organism>
<keyword evidence="8" id="KW-0456">Lyase</keyword>
<dbReference type="InterPro" id="IPR011645">
    <property type="entry name" value="HNOB_dom_associated"/>
</dbReference>
<dbReference type="InterPro" id="IPR001054">
    <property type="entry name" value="A/G_cyclase"/>
</dbReference>
<accession>A0ABI7Z0H6</accession>
<dbReference type="Pfam" id="PF00211">
    <property type="entry name" value="Guanylate_cyc"/>
    <property type="match status" value="1"/>
</dbReference>
<evidence type="ECO:0000259" key="11">
    <source>
        <dbReference type="PROSITE" id="PS50125"/>
    </source>
</evidence>
<dbReference type="SMART" id="SM00044">
    <property type="entry name" value="CYCc"/>
    <property type="match status" value="1"/>
</dbReference>
<dbReference type="PANTHER" id="PTHR11920">
    <property type="entry name" value="GUANYLYL CYCLASE"/>
    <property type="match status" value="1"/>
</dbReference>